<dbReference type="EMBL" id="NJHN03000063">
    <property type="protein sequence ID" value="KAH9418416.1"/>
    <property type="molecule type" value="Genomic_DNA"/>
</dbReference>
<keyword evidence="3" id="KW-1185">Reference proteome</keyword>
<protein>
    <submittedName>
        <fullName evidence="2">Uncharacterized protein</fullName>
    </submittedName>
</protein>
<dbReference type="Proteomes" id="UP000887458">
    <property type="component" value="Unassembled WGS sequence"/>
</dbReference>
<feature type="region of interest" description="Disordered" evidence="1">
    <location>
        <begin position="120"/>
        <end position="139"/>
    </location>
</feature>
<feature type="region of interest" description="Disordered" evidence="1">
    <location>
        <begin position="70"/>
        <end position="91"/>
    </location>
</feature>
<proteinExistence type="predicted"/>
<organism evidence="2 3">
    <name type="scientific">Dermatophagoides pteronyssinus</name>
    <name type="common">European house dust mite</name>
    <dbReference type="NCBI Taxonomy" id="6956"/>
    <lineage>
        <taxon>Eukaryota</taxon>
        <taxon>Metazoa</taxon>
        <taxon>Ecdysozoa</taxon>
        <taxon>Arthropoda</taxon>
        <taxon>Chelicerata</taxon>
        <taxon>Arachnida</taxon>
        <taxon>Acari</taxon>
        <taxon>Acariformes</taxon>
        <taxon>Sarcoptiformes</taxon>
        <taxon>Astigmata</taxon>
        <taxon>Psoroptidia</taxon>
        <taxon>Analgoidea</taxon>
        <taxon>Pyroglyphidae</taxon>
        <taxon>Dermatophagoidinae</taxon>
        <taxon>Dermatophagoides</taxon>
    </lineage>
</organism>
<accession>A0ABQ8J769</accession>
<reference evidence="2 3" key="2">
    <citation type="journal article" date="2022" name="Mol. Biol. Evol.">
        <title>Comparative Genomics Reveals Insights into the Divergent Evolution of Astigmatic Mites and Household Pest Adaptations.</title>
        <authorList>
            <person name="Xiong Q."/>
            <person name="Wan A.T."/>
            <person name="Liu X."/>
            <person name="Fung C.S."/>
            <person name="Xiao X."/>
            <person name="Malainual N."/>
            <person name="Hou J."/>
            <person name="Wang L."/>
            <person name="Wang M."/>
            <person name="Yang K.Y."/>
            <person name="Cui Y."/>
            <person name="Leung E.L."/>
            <person name="Nong W."/>
            <person name="Shin S.K."/>
            <person name="Au S.W."/>
            <person name="Jeong K.Y."/>
            <person name="Chew F.T."/>
            <person name="Hui J.H."/>
            <person name="Leung T.F."/>
            <person name="Tungtrongchitr A."/>
            <person name="Zhong N."/>
            <person name="Liu Z."/>
            <person name="Tsui S.K."/>
        </authorList>
    </citation>
    <scope>NUCLEOTIDE SEQUENCE [LARGE SCALE GENOMIC DNA]</scope>
    <source>
        <strain evidence="2">Derp</strain>
    </source>
</reference>
<evidence type="ECO:0000256" key="1">
    <source>
        <dbReference type="SAM" id="MobiDB-lite"/>
    </source>
</evidence>
<comment type="caution">
    <text evidence="2">The sequence shown here is derived from an EMBL/GenBank/DDBJ whole genome shotgun (WGS) entry which is preliminary data.</text>
</comment>
<evidence type="ECO:0000313" key="3">
    <source>
        <dbReference type="Proteomes" id="UP000887458"/>
    </source>
</evidence>
<sequence>MPNVIIIMTMKRKFFHCLSMTCLLILNFKLLLLFDHDQIVWANPMLVNDDNNNNNNNNSNQTIQVQLFKNNDRPIRSMNDNNGRNRPNKEEETTTILPYFFRHPQSSSLSSINITNNSTYYQSNSDSTNDNGNKHSSQPRTDLYTIELTSPSITQQHHHSRQAKLDDDNIVFNYKCPKQHFIHPCDCLELDKRAEMYDDGSGGGGDGDDDITVNGTPTFEMIEEDPIHPDLIETVVLCKNIRNAQVLTEAIRGFQGHRVNYMVLDGCKLPPFPNNLFKGIHIVWMEILNSTMQFHDNFFQNLRHCP</sequence>
<evidence type="ECO:0000313" key="2">
    <source>
        <dbReference type="EMBL" id="KAH9418416.1"/>
    </source>
</evidence>
<gene>
    <name evidence="2" type="ORF">DERP_011278</name>
</gene>
<name>A0ABQ8J769_DERPT</name>
<reference evidence="2 3" key="1">
    <citation type="journal article" date="2018" name="J. Allergy Clin. Immunol.">
        <title>High-quality assembly of Dermatophagoides pteronyssinus genome and transcriptome reveals a wide range of novel allergens.</title>
        <authorList>
            <person name="Liu X.Y."/>
            <person name="Yang K.Y."/>
            <person name="Wang M.Q."/>
            <person name="Kwok J.S."/>
            <person name="Zeng X."/>
            <person name="Yang Z."/>
            <person name="Xiao X.J."/>
            <person name="Lau C.P."/>
            <person name="Li Y."/>
            <person name="Huang Z.M."/>
            <person name="Ba J.G."/>
            <person name="Yim A.K."/>
            <person name="Ouyang C.Y."/>
            <person name="Ngai S.M."/>
            <person name="Chan T.F."/>
            <person name="Leung E.L."/>
            <person name="Liu L."/>
            <person name="Liu Z.G."/>
            <person name="Tsui S.K."/>
        </authorList>
    </citation>
    <scope>NUCLEOTIDE SEQUENCE [LARGE SCALE GENOMIC DNA]</scope>
    <source>
        <strain evidence="2">Derp</strain>
    </source>
</reference>